<name>A0AAD7CXQ4_MYCRO</name>
<dbReference type="EMBL" id="JARKIE010000192">
    <property type="protein sequence ID" value="KAJ7668896.1"/>
    <property type="molecule type" value="Genomic_DNA"/>
</dbReference>
<keyword evidence="2" id="KW-1185">Reference proteome</keyword>
<dbReference type="Proteomes" id="UP001221757">
    <property type="component" value="Unassembled WGS sequence"/>
</dbReference>
<dbReference type="AlphaFoldDB" id="A0AAD7CXQ4"/>
<reference evidence="1" key="1">
    <citation type="submission" date="2023-03" db="EMBL/GenBank/DDBJ databases">
        <title>Massive genome expansion in bonnet fungi (Mycena s.s.) driven by repeated elements and novel gene families across ecological guilds.</title>
        <authorList>
            <consortium name="Lawrence Berkeley National Laboratory"/>
            <person name="Harder C.B."/>
            <person name="Miyauchi S."/>
            <person name="Viragh M."/>
            <person name="Kuo A."/>
            <person name="Thoen E."/>
            <person name="Andreopoulos B."/>
            <person name="Lu D."/>
            <person name="Skrede I."/>
            <person name="Drula E."/>
            <person name="Henrissat B."/>
            <person name="Morin E."/>
            <person name="Kohler A."/>
            <person name="Barry K."/>
            <person name="LaButti K."/>
            <person name="Morin E."/>
            <person name="Salamov A."/>
            <person name="Lipzen A."/>
            <person name="Mereny Z."/>
            <person name="Hegedus B."/>
            <person name="Baldrian P."/>
            <person name="Stursova M."/>
            <person name="Weitz H."/>
            <person name="Taylor A."/>
            <person name="Grigoriev I.V."/>
            <person name="Nagy L.G."/>
            <person name="Martin F."/>
            <person name="Kauserud H."/>
        </authorList>
    </citation>
    <scope>NUCLEOTIDE SEQUENCE</scope>
    <source>
        <strain evidence="1">CBHHK067</strain>
    </source>
</reference>
<sequence length="98" mass="10782">MLACLQSASSYRTVRSGAQYQATQRLLMRRTAVLAVTRPLTARTSGRDGGTVAAAVIRASRPDSLWAVVCERRIYDAVDESYNNIPPLVAWLTVVRQS</sequence>
<protein>
    <submittedName>
        <fullName evidence="1">Uncharacterized protein</fullName>
    </submittedName>
</protein>
<comment type="caution">
    <text evidence="1">The sequence shown here is derived from an EMBL/GenBank/DDBJ whole genome shotgun (WGS) entry which is preliminary data.</text>
</comment>
<evidence type="ECO:0000313" key="2">
    <source>
        <dbReference type="Proteomes" id="UP001221757"/>
    </source>
</evidence>
<accession>A0AAD7CXQ4</accession>
<evidence type="ECO:0000313" key="1">
    <source>
        <dbReference type="EMBL" id="KAJ7668896.1"/>
    </source>
</evidence>
<organism evidence="1 2">
    <name type="scientific">Mycena rosella</name>
    <name type="common">Pink bonnet</name>
    <name type="synonym">Agaricus rosellus</name>
    <dbReference type="NCBI Taxonomy" id="1033263"/>
    <lineage>
        <taxon>Eukaryota</taxon>
        <taxon>Fungi</taxon>
        <taxon>Dikarya</taxon>
        <taxon>Basidiomycota</taxon>
        <taxon>Agaricomycotina</taxon>
        <taxon>Agaricomycetes</taxon>
        <taxon>Agaricomycetidae</taxon>
        <taxon>Agaricales</taxon>
        <taxon>Marasmiineae</taxon>
        <taxon>Mycenaceae</taxon>
        <taxon>Mycena</taxon>
    </lineage>
</organism>
<gene>
    <name evidence="1" type="ORF">B0H17DRAFT_218721</name>
</gene>
<proteinExistence type="predicted"/>